<dbReference type="InParanoid" id="A0A517S9J0"/>
<dbReference type="CDD" id="cd02042">
    <property type="entry name" value="ParAB_family"/>
    <property type="match status" value="1"/>
</dbReference>
<dbReference type="PANTHER" id="PTHR13696:SF96">
    <property type="entry name" value="COBQ_COBB_MIND_PARA NUCLEOTIDE BINDING DOMAIN-CONTAINING PROTEIN"/>
    <property type="match status" value="1"/>
</dbReference>
<protein>
    <submittedName>
        <fullName evidence="2">MinD/ParA/CobQ/CobA-like protein</fullName>
        <ecNumber evidence="2">3.6.-.-</ecNumber>
    </submittedName>
</protein>
<dbReference type="InterPro" id="IPR050678">
    <property type="entry name" value="DNA_Partitioning_ATPase"/>
</dbReference>
<dbReference type="InterPro" id="IPR002586">
    <property type="entry name" value="CobQ/CobB/MinD/ParA_Nub-bd_dom"/>
</dbReference>
<dbReference type="EMBL" id="CP036271">
    <property type="protein sequence ID" value="QDT52791.1"/>
    <property type="molecule type" value="Genomic_DNA"/>
</dbReference>
<dbReference type="PANTHER" id="PTHR13696">
    <property type="entry name" value="P-LOOP CONTAINING NUCLEOSIDE TRIPHOSPHATE HYDROLASE"/>
    <property type="match status" value="1"/>
</dbReference>
<dbReference type="Proteomes" id="UP000315700">
    <property type="component" value="Chromosome"/>
</dbReference>
<accession>A0A517S9J0</accession>
<evidence type="ECO:0000313" key="3">
    <source>
        <dbReference type="Proteomes" id="UP000315700"/>
    </source>
</evidence>
<dbReference type="Gene3D" id="3.40.50.300">
    <property type="entry name" value="P-loop containing nucleotide triphosphate hydrolases"/>
    <property type="match status" value="1"/>
</dbReference>
<reference evidence="2 3" key="1">
    <citation type="submission" date="2019-02" db="EMBL/GenBank/DDBJ databases">
        <title>Deep-cultivation of Planctomycetes and their phenomic and genomic characterization uncovers novel biology.</title>
        <authorList>
            <person name="Wiegand S."/>
            <person name="Jogler M."/>
            <person name="Boedeker C."/>
            <person name="Pinto D."/>
            <person name="Vollmers J."/>
            <person name="Rivas-Marin E."/>
            <person name="Kohn T."/>
            <person name="Peeters S.H."/>
            <person name="Heuer A."/>
            <person name="Rast P."/>
            <person name="Oberbeckmann S."/>
            <person name="Bunk B."/>
            <person name="Jeske O."/>
            <person name="Meyerdierks A."/>
            <person name="Storesund J.E."/>
            <person name="Kallscheuer N."/>
            <person name="Luecker S."/>
            <person name="Lage O.M."/>
            <person name="Pohl T."/>
            <person name="Merkel B.J."/>
            <person name="Hornburger P."/>
            <person name="Mueller R.-W."/>
            <person name="Bruemmer F."/>
            <person name="Labrenz M."/>
            <person name="Spormann A.M."/>
            <person name="Op den Camp H."/>
            <person name="Overmann J."/>
            <person name="Amann R."/>
            <person name="Jetten M.S.M."/>
            <person name="Mascher T."/>
            <person name="Medema M.H."/>
            <person name="Devos D.P."/>
            <person name="Kaster A.-K."/>
            <person name="Ovreas L."/>
            <person name="Rohde M."/>
            <person name="Galperin M.Y."/>
            <person name="Jogler C."/>
        </authorList>
    </citation>
    <scope>NUCLEOTIDE SEQUENCE [LARGE SCALE GENOMIC DNA]</scope>
    <source>
        <strain evidence="2 3">Pan44</strain>
    </source>
</reference>
<organism evidence="2 3">
    <name type="scientific">Caulifigura coniformis</name>
    <dbReference type="NCBI Taxonomy" id="2527983"/>
    <lineage>
        <taxon>Bacteria</taxon>
        <taxon>Pseudomonadati</taxon>
        <taxon>Planctomycetota</taxon>
        <taxon>Planctomycetia</taxon>
        <taxon>Planctomycetales</taxon>
        <taxon>Planctomycetaceae</taxon>
        <taxon>Caulifigura</taxon>
    </lineage>
</organism>
<gene>
    <name evidence="2" type="ORF">Pan44_08030</name>
</gene>
<dbReference type="KEGG" id="ccos:Pan44_08030"/>
<keyword evidence="3" id="KW-1185">Reference proteome</keyword>
<proteinExistence type="predicted"/>
<dbReference type="PIRSF" id="PIRSF009320">
    <property type="entry name" value="Nuc_binding_HP_1000"/>
    <property type="match status" value="1"/>
</dbReference>
<sequence>MPEGMKLVFANSKGGVGKSTLAVHAAVWLRDRGFSTCVLDLDPQRSSAAWIAEVAPDITVHIADTPEECLLKVQIASEQGDLLVMDAPGGLDELTRAAMMMADVALLPITPSILDLRSVQTATNTLRYAQQLNGGRPEGVLILNRMKSRDSISRDLKEAALSLGVTVARTSVRDLQAFRDAPQQGTVVSRMGRRAASSAAEIDALFDELLGTRIRKLQEQMVVNREVGNG</sequence>
<evidence type="ECO:0000313" key="2">
    <source>
        <dbReference type="EMBL" id="QDT52791.1"/>
    </source>
</evidence>
<name>A0A517S9J0_9PLAN</name>
<dbReference type="Pfam" id="PF01656">
    <property type="entry name" value="CbiA"/>
    <property type="match status" value="1"/>
</dbReference>
<dbReference type="GO" id="GO:0016787">
    <property type="term" value="F:hydrolase activity"/>
    <property type="evidence" value="ECO:0007669"/>
    <property type="project" value="UniProtKB-KW"/>
</dbReference>
<dbReference type="OrthoDB" id="9804460at2"/>
<dbReference type="SUPFAM" id="SSF52540">
    <property type="entry name" value="P-loop containing nucleoside triphosphate hydrolases"/>
    <property type="match status" value="1"/>
</dbReference>
<keyword evidence="2" id="KW-0378">Hydrolase</keyword>
<evidence type="ECO:0000259" key="1">
    <source>
        <dbReference type="Pfam" id="PF01656"/>
    </source>
</evidence>
<dbReference type="EC" id="3.6.-.-" evidence="2"/>
<dbReference type="InterPro" id="IPR027417">
    <property type="entry name" value="P-loop_NTPase"/>
</dbReference>
<dbReference type="AlphaFoldDB" id="A0A517S9J0"/>
<feature type="domain" description="CobQ/CobB/MinD/ParA nucleotide binding" evidence="1">
    <location>
        <begin position="8"/>
        <end position="185"/>
    </location>
</feature>